<accession>A0AAD9EPC2</accession>
<proteinExistence type="predicted"/>
<dbReference type="EMBL" id="JAQOWY010000032">
    <property type="protein sequence ID" value="KAK1854732.1"/>
    <property type="molecule type" value="Genomic_DNA"/>
</dbReference>
<feature type="domain" description="Integrase zinc-binding" evidence="1">
    <location>
        <begin position="11"/>
        <end position="67"/>
    </location>
</feature>
<evidence type="ECO:0000313" key="3">
    <source>
        <dbReference type="Proteomes" id="UP001243330"/>
    </source>
</evidence>
<protein>
    <recommendedName>
        <fullName evidence="1">Integrase zinc-binding domain-containing protein</fullName>
    </recommendedName>
</protein>
<gene>
    <name evidence="2" type="ORF">CCHR01_02658</name>
</gene>
<dbReference type="InterPro" id="IPR041588">
    <property type="entry name" value="Integrase_H2C2"/>
</dbReference>
<comment type="caution">
    <text evidence="2">The sequence shown here is derived from an EMBL/GenBank/DDBJ whole genome shotgun (WGS) entry which is preliminary data.</text>
</comment>
<evidence type="ECO:0000313" key="2">
    <source>
        <dbReference type="EMBL" id="KAK1854732.1"/>
    </source>
</evidence>
<dbReference type="Pfam" id="PF17921">
    <property type="entry name" value="Integrase_H2C2"/>
    <property type="match status" value="1"/>
</dbReference>
<keyword evidence="3" id="KW-1185">Reference proteome</keyword>
<dbReference type="AlphaFoldDB" id="A0AAD9EPC2"/>
<dbReference type="Gene3D" id="1.10.340.70">
    <property type="match status" value="1"/>
</dbReference>
<sequence length="150" mass="17040">MDDRVVVPSEENLRTRIILEVHDQQSLAHPSRNKIGKIIKSQYCWQGLTGDVEKYIRNCHTCRRAQKPRGQTVVALDEGPMGYVAANNVQILIGQNPGPYTKPKRKDLLCHRQYSSQWLQPATSKSQDLTSCAEVPLLRHDLKSDFDVDS</sequence>
<evidence type="ECO:0000259" key="1">
    <source>
        <dbReference type="Pfam" id="PF17921"/>
    </source>
</evidence>
<name>A0AAD9EPC2_9PEZI</name>
<organism evidence="2 3">
    <name type="scientific">Colletotrichum chrysophilum</name>
    <dbReference type="NCBI Taxonomy" id="1836956"/>
    <lineage>
        <taxon>Eukaryota</taxon>
        <taxon>Fungi</taxon>
        <taxon>Dikarya</taxon>
        <taxon>Ascomycota</taxon>
        <taxon>Pezizomycotina</taxon>
        <taxon>Sordariomycetes</taxon>
        <taxon>Hypocreomycetidae</taxon>
        <taxon>Glomerellales</taxon>
        <taxon>Glomerellaceae</taxon>
        <taxon>Colletotrichum</taxon>
        <taxon>Colletotrichum gloeosporioides species complex</taxon>
    </lineage>
</organism>
<dbReference type="Proteomes" id="UP001243330">
    <property type="component" value="Unassembled WGS sequence"/>
</dbReference>
<reference evidence="2" key="1">
    <citation type="submission" date="2023-01" db="EMBL/GenBank/DDBJ databases">
        <title>Colletotrichum chrysophilum M932 genome sequence.</title>
        <authorList>
            <person name="Baroncelli R."/>
        </authorList>
    </citation>
    <scope>NUCLEOTIDE SEQUENCE</scope>
    <source>
        <strain evidence="2">M932</strain>
    </source>
</reference>